<feature type="domain" description="RNA-binding S4" evidence="7">
    <location>
        <begin position="29"/>
        <end position="88"/>
    </location>
</feature>
<comment type="catalytic activity">
    <reaction evidence="6">
        <text>a uridine in RNA = a pseudouridine in RNA</text>
        <dbReference type="Rhea" id="RHEA:48348"/>
        <dbReference type="Rhea" id="RHEA-COMP:12068"/>
        <dbReference type="Rhea" id="RHEA-COMP:12069"/>
        <dbReference type="ChEBI" id="CHEBI:65314"/>
        <dbReference type="ChEBI" id="CHEBI:65315"/>
    </reaction>
</comment>
<dbReference type="InterPro" id="IPR006225">
    <property type="entry name" value="PsdUridine_synth_RluC/D"/>
</dbReference>
<evidence type="ECO:0000256" key="6">
    <source>
        <dbReference type="RuleBase" id="RU362028"/>
    </source>
</evidence>
<sequence length="347" mass="39765">MPDLNTEDNHNEQLHEHYKFVAGSGQKPLRVDKFLMNLVENATRSKIQKAAENGNIFVNEIAVKSNHKVKANDVVRVLMEQPPFENIIIPENIPLNIVYEDDDLLVVNKTAGLVVHPGHGNYTGTLVNALAYHFENLPLNSSERPGLVHRIDKDTTGLLVVAKTEQAMTDLQQQFAEKTTEREYIALVWGNVDENEGTIESYIGRHVKDRMQMSSFEDDSTGAKHAVTHYKVIERFGYVTMISCRLETGRTHQIRVHLKSIGHTLFNDERYGGEKILKGTTFPKYKQFVDNCFKILPRQALHAKTLGFVHPTTKKPMRFDSDIPEDMQTVIERWRNYSNFNNLDYEN</sequence>
<comment type="similarity">
    <text evidence="1 6">Belongs to the pseudouridine synthase RluA family.</text>
</comment>
<dbReference type="SUPFAM" id="SSF55174">
    <property type="entry name" value="Alpha-L RNA-binding motif"/>
    <property type="match status" value="1"/>
</dbReference>
<dbReference type="InterPro" id="IPR020103">
    <property type="entry name" value="PsdUridine_synth_cat_dom_sf"/>
</dbReference>
<dbReference type="OrthoDB" id="9807829at2"/>
<dbReference type="PROSITE" id="PS01129">
    <property type="entry name" value="PSI_RLU"/>
    <property type="match status" value="1"/>
</dbReference>
<evidence type="ECO:0000256" key="3">
    <source>
        <dbReference type="ARBA" id="ARBA00023235"/>
    </source>
</evidence>
<dbReference type="CDD" id="cd00165">
    <property type="entry name" value="S4"/>
    <property type="match status" value="1"/>
</dbReference>
<dbReference type="InterPro" id="IPR002942">
    <property type="entry name" value="S4_RNA-bd"/>
</dbReference>
<evidence type="ECO:0000313" key="8">
    <source>
        <dbReference type="EMBL" id="PJR05132.1"/>
    </source>
</evidence>
<keyword evidence="3 6" id="KW-0413">Isomerase</keyword>
<dbReference type="SMART" id="SM00363">
    <property type="entry name" value="S4"/>
    <property type="match status" value="1"/>
</dbReference>
<dbReference type="Gene3D" id="3.30.2350.10">
    <property type="entry name" value="Pseudouridine synthase"/>
    <property type="match status" value="1"/>
</dbReference>
<evidence type="ECO:0000256" key="1">
    <source>
        <dbReference type="ARBA" id="ARBA00010876"/>
    </source>
</evidence>
<dbReference type="InterPro" id="IPR006145">
    <property type="entry name" value="PsdUridine_synth_RsuA/RluA"/>
</dbReference>
<dbReference type="Pfam" id="PF00849">
    <property type="entry name" value="PseudoU_synth_2"/>
    <property type="match status" value="1"/>
</dbReference>
<name>A0A2M9R8E3_9FLAO</name>
<feature type="active site" evidence="4">
    <location>
        <position position="152"/>
    </location>
</feature>
<evidence type="ECO:0000256" key="2">
    <source>
        <dbReference type="ARBA" id="ARBA00022884"/>
    </source>
</evidence>
<organism evidence="8 9">
    <name type="scientific">Avrilella dinanensis</name>
    <dbReference type="NCBI Taxonomy" id="2008672"/>
    <lineage>
        <taxon>Bacteria</taxon>
        <taxon>Pseudomonadati</taxon>
        <taxon>Bacteroidota</taxon>
        <taxon>Flavobacteriia</taxon>
        <taxon>Flavobacteriales</taxon>
        <taxon>Flavobacteriaceae</taxon>
        <taxon>Avrilella</taxon>
    </lineage>
</organism>
<dbReference type="FunFam" id="3.30.2350.10:FF:000006">
    <property type="entry name" value="Pseudouridine synthase"/>
    <property type="match status" value="1"/>
</dbReference>
<dbReference type="GO" id="GO:0003723">
    <property type="term" value="F:RNA binding"/>
    <property type="evidence" value="ECO:0007669"/>
    <property type="project" value="UniProtKB-KW"/>
</dbReference>
<dbReference type="Proteomes" id="UP000231960">
    <property type="component" value="Unassembled WGS sequence"/>
</dbReference>
<dbReference type="NCBIfam" id="TIGR00005">
    <property type="entry name" value="rluA_subfam"/>
    <property type="match status" value="1"/>
</dbReference>
<dbReference type="Gene3D" id="3.10.290.10">
    <property type="entry name" value="RNA-binding S4 domain"/>
    <property type="match status" value="1"/>
</dbReference>
<keyword evidence="2 5" id="KW-0694">RNA-binding</keyword>
<dbReference type="GO" id="GO:0000455">
    <property type="term" value="P:enzyme-directed rRNA pseudouridine synthesis"/>
    <property type="evidence" value="ECO:0007669"/>
    <property type="project" value="TreeGrafter"/>
</dbReference>
<dbReference type="GO" id="GO:0120159">
    <property type="term" value="F:rRNA pseudouridine synthase activity"/>
    <property type="evidence" value="ECO:0007669"/>
    <property type="project" value="UniProtKB-ARBA"/>
</dbReference>
<dbReference type="EC" id="5.4.99.-" evidence="6"/>
<comment type="caution">
    <text evidence="8">The sequence shown here is derived from an EMBL/GenBank/DDBJ whole genome shotgun (WGS) entry which is preliminary data.</text>
</comment>
<proteinExistence type="inferred from homology"/>
<keyword evidence="9" id="KW-1185">Reference proteome</keyword>
<dbReference type="CDD" id="cd02869">
    <property type="entry name" value="PseudoU_synth_RluA_like"/>
    <property type="match status" value="1"/>
</dbReference>
<dbReference type="EMBL" id="NIPO01000001">
    <property type="protein sequence ID" value="PJR05132.1"/>
    <property type="molecule type" value="Genomic_DNA"/>
</dbReference>
<evidence type="ECO:0000256" key="5">
    <source>
        <dbReference type="PROSITE-ProRule" id="PRU00182"/>
    </source>
</evidence>
<dbReference type="PROSITE" id="PS50889">
    <property type="entry name" value="S4"/>
    <property type="match status" value="1"/>
</dbReference>
<gene>
    <name evidence="8" type="ORF">CDL10_08315</name>
</gene>
<protein>
    <recommendedName>
        <fullName evidence="6">Pseudouridine synthase</fullName>
        <ecNumber evidence="6">5.4.99.-</ecNumber>
    </recommendedName>
</protein>
<dbReference type="PANTHER" id="PTHR21600">
    <property type="entry name" value="MITOCHONDRIAL RNA PSEUDOURIDINE SYNTHASE"/>
    <property type="match status" value="1"/>
</dbReference>
<dbReference type="AlphaFoldDB" id="A0A2M9R8E3"/>
<reference evidence="8 9" key="1">
    <citation type="submission" date="2017-06" db="EMBL/GenBank/DDBJ databases">
        <title>Description of Avrilella dinanensis gen. nov. sp. nov.</title>
        <authorList>
            <person name="Leyer C."/>
            <person name="Sassi M."/>
            <person name="Minet J."/>
            <person name="Kayal S."/>
            <person name="Cattoir V."/>
        </authorList>
    </citation>
    <scope>NUCLEOTIDE SEQUENCE [LARGE SCALE GENOMIC DNA]</scope>
    <source>
        <strain evidence="8 9">UR159</strain>
    </source>
</reference>
<evidence type="ECO:0000256" key="4">
    <source>
        <dbReference type="PIRSR" id="PIRSR606225-1"/>
    </source>
</evidence>
<dbReference type="InterPro" id="IPR036986">
    <property type="entry name" value="S4_RNA-bd_sf"/>
</dbReference>
<dbReference type="InterPro" id="IPR006224">
    <property type="entry name" value="PsdUridine_synth_RluA-like_CS"/>
</dbReference>
<evidence type="ECO:0000313" key="9">
    <source>
        <dbReference type="Proteomes" id="UP000231960"/>
    </source>
</evidence>
<dbReference type="PANTHER" id="PTHR21600:SF44">
    <property type="entry name" value="RIBOSOMAL LARGE SUBUNIT PSEUDOURIDINE SYNTHASE D"/>
    <property type="match status" value="1"/>
</dbReference>
<dbReference type="InterPro" id="IPR050188">
    <property type="entry name" value="RluA_PseudoU_synthase"/>
</dbReference>
<dbReference type="Pfam" id="PF01479">
    <property type="entry name" value="S4"/>
    <property type="match status" value="1"/>
</dbReference>
<dbReference type="SUPFAM" id="SSF55120">
    <property type="entry name" value="Pseudouridine synthase"/>
    <property type="match status" value="1"/>
</dbReference>
<comment type="function">
    <text evidence="6">Responsible for synthesis of pseudouridine from uracil.</text>
</comment>
<accession>A0A2M9R8E3</accession>
<evidence type="ECO:0000259" key="7">
    <source>
        <dbReference type="SMART" id="SM00363"/>
    </source>
</evidence>